<sequence>MGAHSYTFIGGCNAQADTVQALVARPADLHVHDGIKRALQSWLRQTGAARLRPA</sequence>
<evidence type="ECO:0000313" key="2">
    <source>
        <dbReference type="Proteomes" id="UP000020077"/>
    </source>
</evidence>
<gene>
    <name evidence="1" type="ORF">AW09_002539</name>
</gene>
<dbReference type="Proteomes" id="UP000020077">
    <property type="component" value="Unassembled WGS sequence"/>
</dbReference>
<dbReference type="AlphaFoldDB" id="A0A080LWS1"/>
<accession>A0A080LWS1</accession>
<comment type="caution">
    <text evidence="1">The sequence shown here is derived from an EMBL/GenBank/DDBJ whole genome shotgun (WGS) entry which is preliminary data.</text>
</comment>
<dbReference type="EMBL" id="JDVG02000411">
    <property type="protein sequence ID" value="KFB72285.1"/>
    <property type="molecule type" value="Genomic_DNA"/>
</dbReference>
<proteinExistence type="predicted"/>
<organism evidence="1 2">
    <name type="scientific">Candidatus Accumulibacter phosphatis</name>
    <dbReference type="NCBI Taxonomy" id="327160"/>
    <lineage>
        <taxon>Bacteria</taxon>
        <taxon>Pseudomonadati</taxon>
        <taxon>Pseudomonadota</taxon>
        <taxon>Betaproteobacteria</taxon>
        <taxon>Candidatus Accumulibacter</taxon>
    </lineage>
</organism>
<evidence type="ECO:0000313" key="1">
    <source>
        <dbReference type="EMBL" id="KFB72285.1"/>
    </source>
</evidence>
<protein>
    <submittedName>
        <fullName evidence="1">Uncharacterized protein</fullName>
    </submittedName>
</protein>
<reference evidence="1 2" key="1">
    <citation type="submission" date="2014-02" db="EMBL/GenBank/DDBJ databases">
        <title>Expanding our view of genomic diversity in Candidatus Accumulibacter clades.</title>
        <authorList>
            <person name="Skennerton C.T."/>
            <person name="Barr J.J."/>
            <person name="Slater F.R."/>
            <person name="Bond P.L."/>
            <person name="Tyson G.W."/>
        </authorList>
    </citation>
    <scope>NUCLEOTIDE SEQUENCE [LARGE SCALE GENOMIC DNA]</scope>
    <source>
        <strain evidence="2">BA-91</strain>
    </source>
</reference>
<name>A0A080LWS1_9PROT</name>